<organism evidence="2 3">
    <name type="scientific">Jaminaea rosea</name>
    <dbReference type="NCBI Taxonomy" id="1569628"/>
    <lineage>
        <taxon>Eukaryota</taxon>
        <taxon>Fungi</taxon>
        <taxon>Dikarya</taxon>
        <taxon>Basidiomycota</taxon>
        <taxon>Ustilaginomycotina</taxon>
        <taxon>Exobasidiomycetes</taxon>
        <taxon>Microstromatales</taxon>
        <taxon>Microstromatales incertae sedis</taxon>
        <taxon>Jaminaea</taxon>
    </lineage>
</organism>
<evidence type="ECO:0000313" key="3">
    <source>
        <dbReference type="Proteomes" id="UP000245884"/>
    </source>
</evidence>
<name>A0A316UKY2_9BASI</name>
<dbReference type="SUPFAM" id="SSF53098">
    <property type="entry name" value="Ribonuclease H-like"/>
    <property type="match status" value="1"/>
</dbReference>
<keyword evidence="3" id="KW-1185">Reference proteome</keyword>
<evidence type="ECO:0000313" key="2">
    <source>
        <dbReference type="EMBL" id="PWN25890.1"/>
    </source>
</evidence>
<protein>
    <submittedName>
        <fullName evidence="2">Uncharacterized protein</fullName>
    </submittedName>
</protein>
<dbReference type="GO" id="GO:0003676">
    <property type="term" value="F:nucleic acid binding"/>
    <property type="evidence" value="ECO:0007669"/>
    <property type="project" value="InterPro"/>
</dbReference>
<dbReference type="GeneID" id="37030266"/>
<proteinExistence type="predicted"/>
<reference evidence="2 3" key="1">
    <citation type="journal article" date="2018" name="Mol. Biol. Evol.">
        <title>Broad Genomic Sampling Reveals a Smut Pathogenic Ancestry of the Fungal Clade Ustilaginomycotina.</title>
        <authorList>
            <person name="Kijpornyongpan T."/>
            <person name="Mondo S.J."/>
            <person name="Barry K."/>
            <person name="Sandor L."/>
            <person name="Lee J."/>
            <person name="Lipzen A."/>
            <person name="Pangilinan J."/>
            <person name="LaButti K."/>
            <person name="Hainaut M."/>
            <person name="Henrissat B."/>
            <person name="Grigoriev I.V."/>
            <person name="Spatafora J.W."/>
            <person name="Aime M.C."/>
        </authorList>
    </citation>
    <scope>NUCLEOTIDE SEQUENCE [LARGE SCALE GENOMIC DNA]</scope>
    <source>
        <strain evidence="2 3">MCA 5214</strain>
    </source>
</reference>
<dbReference type="InterPro" id="IPR036397">
    <property type="entry name" value="RNaseH_sf"/>
</dbReference>
<dbReference type="Proteomes" id="UP000245884">
    <property type="component" value="Unassembled WGS sequence"/>
</dbReference>
<feature type="compositionally biased region" description="Basic and acidic residues" evidence="1">
    <location>
        <begin position="165"/>
        <end position="179"/>
    </location>
</feature>
<gene>
    <name evidence="2" type="ORF">BDZ90DRAFT_262088</name>
</gene>
<accession>A0A316UKY2</accession>
<dbReference type="RefSeq" id="XP_025360502.1">
    <property type="nucleotide sequence ID" value="XM_025508443.1"/>
</dbReference>
<dbReference type="Gene3D" id="3.30.420.10">
    <property type="entry name" value="Ribonuclease H-like superfamily/Ribonuclease H"/>
    <property type="match status" value="1"/>
</dbReference>
<dbReference type="EMBL" id="KZ819674">
    <property type="protein sequence ID" value="PWN25890.1"/>
    <property type="molecule type" value="Genomic_DNA"/>
</dbReference>
<dbReference type="InterPro" id="IPR012337">
    <property type="entry name" value="RNaseH-like_sf"/>
</dbReference>
<sequence length="195" mass="21624">MSYAANTLIVYAKGVVHSPPSTGGAIGVVFEGTYCIKNFSEEIFDAAGDMTETRAAYWAILRALEKSPSFDLRTLGREIHILTENELCATTLTLCKLKGNSKEGSFLSSRPSDDDMIRRIIHLLNIRSSDVVYFDYLDSKRPREASRATERVLLANQALQQTNGKDVEQSGKSESRVERLSIQSESIEDGQVAQK</sequence>
<feature type="region of interest" description="Disordered" evidence="1">
    <location>
        <begin position="157"/>
        <end position="195"/>
    </location>
</feature>
<dbReference type="AlphaFoldDB" id="A0A316UKY2"/>
<evidence type="ECO:0000256" key="1">
    <source>
        <dbReference type="SAM" id="MobiDB-lite"/>
    </source>
</evidence>